<dbReference type="Gene3D" id="3.40.50.300">
    <property type="entry name" value="P-loop containing nucleotide triphosphate hydrolases"/>
    <property type="match status" value="2"/>
</dbReference>
<dbReference type="AlphaFoldDB" id="A0A1T4TME1"/>
<evidence type="ECO:0000256" key="10">
    <source>
        <dbReference type="ARBA" id="ARBA00022884"/>
    </source>
</evidence>
<gene>
    <name evidence="12 14" type="primary">ettA</name>
    <name evidence="15" type="ORF">CZ814_02281</name>
    <name evidence="14" type="ORF">VXS06_10915</name>
</gene>
<evidence type="ECO:0000259" key="13">
    <source>
        <dbReference type="PROSITE" id="PS50893"/>
    </source>
</evidence>
<evidence type="ECO:0000313" key="16">
    <source>
        <dbReference type="Proteomes" id="UP000191116"/>
    </source>
</evidence>
<proteinExistence type="inferred from homology"/>
<reference evidence="15 16" key="1">
    <citation type="submission" date="2017-02" db="EMBL/GenBank/DDBJ databases">
        <authorList>
            <person name="Peterson S.W."/>
        </authorList>
    </citation>
    <scope>NUCLEOTIDE SEQUENCE [LARGE SCALE GENOMIC DNA]</scope>
    <source>
        <strain evidence="15 16">CECT 9189</strain>
    </source>
</reference>
<evidence type="ECO:0000256" key="8">
    <source>
        <dbReference type="ARBA" id="ARBA00022840"/>
    </source>
</evidence>
<evidence type="ECO:0000256" key="2">
    <source>
        <dbReference type="ARBA" id="ARBA00022490"/>
    </source>
</evidence>
<organism evidence="15 16">
    <name type="scientific">Photobacterium toruni</name>
    <dbReference type="NCBI Taxonomy" id="1935446"/>
    <lineage>
        <taxon>Bacteria</taxon>
        <taxon>Pseudomonadati</taxon>
        <taxon>Pseudomonadota</taxon>
        <taxon>Gammaproteobacteria</taxon>
        <taxon>Vibrionales</taxon>
        <taxon>Vibrionaceae</taxon>
        <taxon>Photobacterium</taxon>
    </lineage>
</organism>
<dbReference type="Proteomes" id="UP001306119">
    <property type="component" value="Unassembled WGS sequence"/>
</dbReference>
<evidence type="ECO:0000256" key="7">
    <source>
        <dbReference type="ARBA" id="ARBA00022801"/>
    </source>
</evidence>
<dbReference type="GO" id="GO:0045900">
    <property type="term" value="P:negative regulation of translational elongation"/>
    <property type="evidence" value="ECO:0007669"/>
    <property type="project" value="UniProtKB-UniRule"/>
</dbReference>
<keyword evidence="3 12" id="KW-0820">tRNA-binding</keyword>
<evidence type="ECO:0000313" key="17">
    <source>
        <dbReference type="Proteomes" id="UP001306119"/>
    </source>
</evidence>
<dbReference type="InterPro" id="IPR022374">
    <property type="entry name" value="EttA"/>
</dbReference>
<dbReference type="InterPro" id="IPR027417">
    <property type="entry name" value="P-loop_NTPase"/>
</dbReference>
<evidence type="ECO:0000256" key="4">
    <source>
        <dbReference type="ARBA" id="ARBA00022730"/>
    </source>
</evidence>
<sequence length="555" mass="62202">MADYVYTMSRVGKIVPPKRQILKDISLSFFPGAKIGVLGLNGSGKSTLLRIMAGIDTDIEGEARPQAGLKVGYLPQEPVLDETKTVREIVEESVSDVKEALIRLDQVYAAYAEPDADFDALAKEQGDLESLIETKDGHNLGMQLERAADALRLPDWDAVVKNLSGGERRRVAICRLLLDKPDMLLLDEPTNHLDAESVAWLEHFLVDYSGTVVAITHDRYFLDNAAGWILELDRGEGIPWQGNYTSWLEQKDARLKQESSQERALQKTIEKELEWVRQNPKGRQAKSKARMARFEELNTTDHQKRNETNELFIPPGERLGDKVIEVKNLTKSFGDRVLIDDLSFSMPKGAIVGIIGANGAGKSTLFKMLSGAEQPDSGTIELGETVKLASVDQFRDSMNDNNTVYQEISEGADILRINNFEIPARAYVSRFNFKGSDHQKRIGDLSGGERNRVHLAKLLKAGGNVLLLDEPTNDLDVETLRALEEALLEFPGCAMVISHDRWFLDRVATHILDYRDEGKVSFFEGNFTEYTDWLKKTLGADAADPHRIKYKRITK</sequence>
<dbReference type="EC" id="3.6.1.-" evidence="12"/>
<dbReference type="GO" id="GO:0005737">
    <property type="term" value="C:cytoplasm"/>
    <property type="evidence" value="ECO:0007669"/>
    <property type="project" value="UniProtKB-SubCell"/>
</dbReference>
<dbReference type="PANTHER" id="PTHR43858">
    <property type="entry name" value="ENERGY-DEPENDENT TRANSLATIONAL THROTTLE PROTEIN ETTA"/>
    <property type="match status" value="1"/>
</dbReference>
<keyword evidence="5 12" id="KW-0677">Repeat</keyword>
<dbReference type="GO" id="GO:0016887">
    <property type="term" value="F:ATP hydrolysis activity"/>
    <property type="evidence" value="ECO:0007669"/>
    <property type="project" value="UniProtKB-UniRule"/>
</dbReference>
<keyword evidence="8 12" id="KW-0067">ATP-binding</keyword>
<evidence type="ECO:0000313" key="15">
    <source>
        <dbReference type="EMBL" id="SKA41461.1"/>
    </source>
</evidence>
<dbReference type="Pfam" id="PF12848">
    <property type="entry name" value="ABC_tran_Xtn"/>
    <property type="match status" value="1"/>
</dbReference>
<evidence type="ECO:0000256" key="6">
    <source>
        <dbReference type="ARBA" id="ARBA00022741"/>
    </source>
</evidence>
<comment type="function">
    <text evidence="12">A translation factor that gates the progression of the 70S ribosomal initiation complex (IC, containing tRNA(fMet) in the P-site) into the translation elongation cycle by using a mechanism sensitive to the ATP/ADP ratio. Binds to the 70S ribosome E-site where it modulates the state of the translating ribosome during subunit translocation. ATP hydrolysis probably frees it from the ribosome, which can enter the elongation phase.</text>
</comment>
<evidence type="ECO:0000256" key="9">
    <source>
        <dbReference type="ARBA" id="ARBA00022845"/>
    </source>
</evidence>
<keyword evidence="4 12" id="KW-0699">rRNA-binding</keyword>
<dbReference type="PANTHER" id="PTHR43858:SF1">
    <property type="entry name" value="ABC TRANSPORTER-RELATED PROTEIN"/>
    <property type="match status" value="1"/>
</dbReference>
<dbReference type="GO" id="GO:0043022">
    <property type="term" value="F:ribosome binding"/>
    <property type="evidence" value="ECO:0007669"/>
    <property type="project" value="UniProtKB-UniRule"/>
</dbReference>
<keyword evidence="11 12" id="KW-0648">Protein biosynthesis</keyword>
<dbReference type="CDD" id="cd03221">
    <property type="entry name" value="ABCF_EF-3"/>
    <property type="match status" value="2"/>
</dbReference>
<dbReference type="PROSITE" id="PS50893">
    <property type="entry name" value="ABC_TRANSPORTER_2"/>
    <property type="match status" value="2"/>
</dbReference>
<name>A0A1T4TME1_9GAMM</name>
<dbReference type="GO" id="GO:0000049">
    <property type="term" value="F:tRNA binding"/>
    <property type="evidence" value="ECO:0007669"/>
    <property type="project" value="UniProtKB-UniRule"/>
</dbReference>
<comment type="subcellular location">
    <subcellularLocation>
        <location evidence="12">Cytoplasm</location>
    </subcellularLocation>
    <text evidence="12">Associates with ribosomes and polysomes.</text>
</comment>
<dbReference type="NCBIfam" id="TIGR03719">
    <property type="entry name" value="ABC_ABC_ChvD"/>
    <property type="match status" value="1"/>
</dbReference>
<reference evidence="14 17" key="2">
    <citation type="submission" date="2024-01" db="EMBL/GenBank/DDBJ databases">
        <title>Active colonisers of the gastrointestinal tract of Atlantic salmon farmed in a warm water region.</title>
        <authorList>
            <person name="Bowman J.P."/>
        </authorList>
    </citation>
    <scope>NUCLEOTIDE SEQUENCE [LARGE SCALE GENOMIC DNA]</scope>
    <source>
        <strain evidence="14 17">S3MW1</strain>
    </source>
</reference>
<protein>
    <recommendedName>
        <fullName evidence="12">Energy-dependent translational throttle protein EttA</fullName>
        <ecNumber evidence="12">3.6.1.-</ecNumber>
    </recommendedName>
    <alternativeName>
        <fullName evidence="12">Translational regulatory factor EttA</fullName>
    </alternativeName>
</protein>
<keyword evidence="6 12" id="KW-0547">Nucleotide-binding</keyword>
<dbReference type="PROSITE" id="PS00211">
    <property type="entry name" value="ABC_TRANSPORTER_1"/>
    <property type="match status" value="1"/>
</dbReference>
<dbReference type="GO" id="GO:0019843">
    <property type="term" value="F:rRNA binding"/>
    <property type="evidence" value="ECO:0007669"/>
    <property type="project" value="UniProtKB-UniRule"/>
</dbReference>
<dbReference type="GO" id="GO:0006412">
    <property type="term" value="P:translation"/>
    <property type="evidence" value="ECO:0007669"/>
    <property type="project" value="UniProtKB-KW"/>
</dbReference>
<keyword evidence="9 12" id="KW-0810">Translation regulation</keyword>
<evidence type="ECO:0000256" key="12">
    <source>
        <dbReference type="HAMAP-Rule" id="MF_00847"/>
    </source>
</evidence>
<dbReference type="FunFam" id="3.40.50.300:FF:000011">
    <property type="entry name" value="Putative ABC transporter ATP-binding component"/>
    <property type="match status" value="1"/>
</dbReference>
<feature type="region of interest" description="PtIM" evidence="12">
    <location>
        <begin position="242"/>
        <end position="322"/>
    </location>
</feature>
<dbReference type="RefSeq" id="WP_080175069.1">
    <property type="nucleotide sequence ID" value="NZ_AP024854.1"/>
</dbReference>
<evidence type="ECO:0000256" key="3">
    <source>
        <dbReference type="ARBA" id="ARBA00022555"/>
    </source>
</evidence>
<dbReference type="InterPro" id="IPR003593">
    <property type="entry name" value="AAA+_ATPase"/>
</dbReference>
<dbReference type="NCBIfam" id="NF008775">
    <property type="entry name" value="PRK11819.1"/>
    <property type="match status" value="1"/>
</dbReference>
<keyword evidence="2 12" id="KW-0963">Cytoplasm</keyword>
<evidence type="ECO:0000256" key="1">
    <source>
        <dbReference type="ARBA" id="ARBA00005868"/>
    </source>
</evidence>
<dbReference type="Pfam" id="PF00005">
    <property type="entry name" value="ABC_tran"/>
    <property type="match status" value="2"/>
</dbReference>
<keyword evidence="10 12" id="KW-0694">RNA-binding</keyword>
<dbReference type="SUPFAM" id="SSF52540">
    <property type="entry name" value="P-loop containing nucleoside triphosphate hydrolases"/>
    <property type="match status" value="2"/>
</dbReference>
<dbReference type="HAMAP" id="MF_00847">
    <property type="entry name" value="EttA"/>
    <property type="match status" value="1"/>
</dbReference>
<comment type="subunit">
    <text evidence="12">Monomer. Probably contacts ribosomal proteins L1, L5, L33 and S7, the 16S and 23S rRNA and the P-site containing tRNA(fMet).</text>
</comment>
<dbReference type="EMBL" id="JAYXUG010000007">
    <property type="protein sequence ID" value="MEC6832272.1"/>
    <property type="molecule type" value="Genomic_DNA"/>
</dbReference>
<accession>A0A1T4TME1</accession>
<evidence type="ECO:0000256" key="5">
    <source>
        <dbReference type="ARBA" id="ARBA00022737"/>
    </source>
</evidence>
<comment type="caution">
    <text evidence="12">Lacks conserved residue(s) required for the propagation of feature annotation.</text>
</comment>
<dbReference type="InterPro" id="IPR032781">
    <property type="entry name" value="ABC_tran_Xtn"/>
</dbReference>
<dbReference type="Proteomes" id="UP000191116">
    <property type="component" value="Unassembled WGS sequence"/>
</dbReference>
<dbReference type="EMBL" id="FUWP01000012">
    <property type="protein sequence ID" value="SKA41461.1"/>
    <property type="molecule type" value="Genomic_DNA"/>
</dbReference>
<dbReference type="OrthoDB" id="9762051at2"/>
<feature type="domain" description="ABC transporter" evidence="13">
    <location>
        <begin position="324"/>
        <end position="550"/>
    </location>
</feature>
<comment type="domain">
    <text evidence="12">The P-site tRNA interaction motif (PtIM domain) probably interacts with the P-site tRNA(fMet) as well as the 23S rRNA.</text>
</comment>
<feature type="region of interest" description="Arm" evidence="12">
    <location>
        <begin position="95"/>
        <end position="139"/>
    </location>
</feature>
<dbReference type="InterPro" id="IPR003439">
    <property type="entry name" value="ABC_transporter-like_ATP-bd"/>
</dbReference>
<feature type="binding site" evidence="12">
    <location>
        <begin position="356"/>
        <end position="363"/>
    </location>
    <ligand>
        <name>ATP</name>
        <dbReference type="ChEBI" id="CHEBI:30616"/>
        <label>2</label>
    </ligand>
</feature>
<evidence type="ECO:0000313" key="14">
    <source>
        <dbReference type="EMBL" id="MEC6832272.1"/>
    </source>
</evidence>
<comment type="catalytic activity">
    <reaction evidence="12">
        <text>ATP + H2O = ADP + phosphate + H(+)</text>
        <dbReference type="Rhea" id="RHEA:13065"/>
        <dbReference type="ChEBI" id="CHEBI:15377"/>
        <dbReference type="ChEBI" id="CHEBI:15378"/>
        <dbReference type="ChEBI" id="CHEBI:30616"/>
        <dbReference type="ChEBI" id="CHEBI:43474"/>
        <dbReference type="ChEBI" id="CHEBI:456216"/>
    </reaction>
</comment>
<feature type="domain" description="ABC transporter" evidence="13">
    <location>
        <begin position="6"/>
        <end position="259"/>
    </location>
</feature>
<dbReference type="SMART" id="SM00382">
    <property type="entry name" value="AAA"/>
    <property type="match status" value="2"/>
</dbReference>
<comment type="domain">
    <text evidence="12">The arm domain is inserted in the first ABC transporter domain. Probably contacts ribosomal protein L1.</text>
</comment>
<keyword evidence="7 12" id="KW-0378">Hydrolase</keyword>
<dbReference type="InterPro" id="IPR017871">
    <property type="entry name" value="ABC_transporter-like_CS"/>
</dbReference>
<dbReference type="FunFam" id="3.40.50.300:FF:000183">
    <property type="entry name" value="ABC transporter ATP-binding protein yjjK"/>
    <property type="match status" value="1"/>
</dbReference>
<evidence type="ECO:0000256" key="11">
    <source>
        <dbReference type="ARBA" id="ARBA00022917"/>
    </source>
</evidence>
<keyword evidence="17" id="KW-1185">Reference proteome</keyword>
<comment type="similarity">
    <text evidence="1 12">Belongs to the ABC transporter superfamily. ABCF family. Translational throttle EttA subfamily.</text>
</comment>
<dbReference type="GO" id="GO:0005524">
    <property type="term" value="F:ATP binding"/>
    <property type="evidence" value="ECO:0007669"/>
    <property type="project" value="UniProtKB-UniRule"/>
</dbReference>